<feature type="non-terminal residue" evidence="3">
    <location>
        <position position="1"/>
    </location>
</feature>
<accession>A0AAV2SF99</accession>
<evidence type="ECO:0000259" key="2">
    <source>
        <dbReference type="PROSITE" id="PS50041"/>
    </source>
</evidence>
<dbReference type="InterPro" id="IPR001304">
    <property type="entry name" value="C-type_lectin-like"/>
</dbReference>
<protein>
    <recommendedName>
        <fullName evidence="2">C-type lectin domain-containing protein</fullName>
    </recommendedName>
</protein>
<dbReference type="CDD" id="cd00037">
    <property type="entry name" value="CLECT"/>
    <property type="match status" value="1"/>
</dbReference>
<organism evidence="3 4">
    <name type="scientific">Meganyctiphanes norvegica</name>
    <name type="common">Northern krill</name>
    <name type="synonym">Thysanopoda norvegica</name>
    <dbReference type="NCBI Taxonomy" id="48144"/>
    <lineage>
        <taxon>Eukaryota</taxon>
        <taxon>Metazoa</taxon>
        <taxon>Ecdysozoa</taxon>
        <taxon>Arthropoda</taxon>
        <taxon>Crustacea</taxon>
        <taxon>Multicrustacea</taxon>
        <taxon>Malacostraca</taxon>
        <taxon>Eumalacostraca</taxon>
        <taxon>Eucarida</taxon>
        <taxon>Euphausiacea</taxon>
        <taxon>Euphausiidae</taxon>
        <taxon>Meganyctiphanes</taxon>
    </lineage>
</organism>
<evidence type="ECO:0000313" key="3">
    <source>
        <dbReference type="EMBL" id="CAL4186272.1"/>
    </source>
</evidence>
<keyword evidence="4" id="KW-1185">Reference proteome</keyword>
<sequence>VQSATMCYKLCLLLLAVIRLVEPLPVEIIEKADNITITSAYCEHPFETVNNGCYFFSQSSDLKLNFEDALQYCELLSHGNSIYEVSLAMLDYGREEDQAFLDAVAAKSKNNDTFWVGGKTEDGKLWTWIDGREIYLHAPFWDIHEPNDINNKCLAAHSVPVLEQPHSRSYVYDHECSDALGIVCQTGSIKCPPDFIKIGNHCYLQSWTIDAPDLHWQESRDYCQSLEVHDGFHGDLMVLGLQDQDDYHILNNIVEGSPHYDIWIGAHQRDTQGSACSYQWVDGRELPIESIYWEDSQPLCGTDDSVCIYYHPSIYTRAYLFDTSGKYGARPFVCQMLEGN</sequence>
<reference evidence="3 4" key="1">
    <citation type="submission" date="2024-05" db="EMBL/GenBank/DDBJ databases">
        <authorList>
            <person name="Wallberg A."/>
        </authorList>
    </citation>
    <scope>NUCLEOTIDE SEQUENCE [LARGE SCALE GENOMIC DNA]</scope>
</reference>
<gene>
    <name evidence="3" type="ORF">MNOR_LOCUS36037</name>
</gene>
<dbReference type="InterPro" id="IPR050111">
    <property type="entry name" value="C-type_lectin/snaclec_domain"/>
</dbReference>
<dbReference type="Pfam" id="PF00059">
    <property type="entry name" value="Lectin_C"/>
    <property type="match status" value="1"/>
</dbReference>
<feature type="domain" description="C-type lectin" evidence="2">
    <location>
        <begin position="49"/>
        <end position="185"/>
    </location>
</feature>
<dbReference type="SMART" id="SM00034">
    <property type="entry name" value="CLECT"/>
    <property type="match status" value="2"/>
</dbReference>
<comment type="caution">
    <text evidence="3">The sequence shown here is derived from an EMBL/GenBank/DDBJ whole genome shotgun (WGS) entry which is preliminary data.</text>
</comment>
<dbReference type="EMBL" id="CAXKWB010063163">
    <property type="protein sequence ID" value="CAL4186272.1"/>
    <property type="molecule type" value="Genomic_DNA"/>
</dbReference>
<evidence type="ECO:0000256" key="1">
    <source>
        <dbReference type="SAM" id="SignalP"/>
    </source>
</evidence>
<name>A0AAV2SF99_MEGNR</name>
<proteinExistence type="predicted"/>
<feature type="domain" description="C-type lectin" evidence="2">
    <location>
        <begin position="198"/>
        <end position="335"/>
    </location>
</feature>
<keyword evidence="1" id="KW-0732">Signal</keyword>
<dbReference type="InterPro" id="IPR016187">
    <property type="entry name" value="CTDL_fold"/>
</dbReference>
<dbReference type="SUPFAM" id="SSF56436">
    <property type="entry name" value="C-type lectin-like"/>
    <property type="match status" value="2"/>
</dbReference>
<dbReference type="PANTHER" id="PTHR22803">
    <property type="entry name" value="MANNOSE, PHOSPHOLIPASE, LECTIN RECEPTOR RELATED"/>
    <property type="match status" value="1"/>
</dbReference>
<dbReference type="Proteomes" id="UP001497623">
    <property type="component" value="Unassembled WGS sequence"/>
</dbReference>
<dbReference type="AlphaFoldDB" id="A0AAV2SF99"/>
<evidence type="ECO:0000313" key="4">
    <source>
        <dbReference type="Proteomes" id="UP001497623"/>
    </source>
</evidence>
<feature type="chain" id="PRO_5043842133" description="C-type lectin domain-containing protein" evidence="1">
    <location>
        <begin position="24"/>
        <end position="340"/>
    </location>
</feature>
<dbReference type="Gene3D" id="3.10.100.10">
    <property type="entry name" value="Mannose-Binding Protein A, subunit A"/>
    <property type="match status" value="2"/>
</dbReference>
<dbReference type="InterPro" id="IPR016186">
    <property type="entry name" value="C-type_lectin-like/link_sf"/>
</dbReference>
<feature type="signal peptide" evidence="1">
    <location>
        <begin position="1"/>
        <end position="23"/>
    </location>
</feature>
<dbReference type="PROSITE" id="PS50041">
    <property type="entry name" value="C_TYPE_LECTIN_2"/>
    <property type="match status" value="2"/>
</dbReference>